<keyword evidence="2" id="KW-0812">Transmembrane</keyword>
<dbReference type="Proteomes" id="UP000775547">
    <property type="component" value="Unassembled WGS sequence"/>
</dbReference>
<gene>
    <name evidence="3" type="ORF">DXG03_005979</name>
</gene>
<comment type="caution">
    <text evidence="3">The sequence shown here is derived from an EMBL/GenBank/DDBJ whole genome shotgun (WGS) entry which is preliminary data.</text>
</comment>
<sequence length="204" mass="22046">SVSINSSGKESSFPPPPRTMSELFLRKRTASSSSSVTADNLPPPRKSQALKPVSAPLSHMRLSRLIYLLVLLTTLLGAYYSYRVVQYKSEVGGWWNLAVGRRPPQVQTEVAYGQGSETGYSKGRGRQNMQARSNEESVEERINALARALGMPSSELAAAIAVAVREYVPPASLSSVAAHETGPAVQAMLKGEGYDHVKVKKTAD</sequence>
<evidence type="ECO:0000313" key="4">
    <source>
        <dbReference type="Proteomes" id="UP000775547"/>
    </source>
</evidence>
<reference evidence="3" key="2">
    <citation type="submission" date="2021-10" db="EMBL/GenBank/DDBJ databases">
        <title>Phylogenomics reveals ancestral predisposition of the termite-cultivated fungus Termitomyces towards a domesticated lifestyle.</title>
        <authorList>
            <person name="Auxier B."/>
            <person name="Grum-Grzhimaylo A."/>
            <person name="Cardenas M.E."/>
            <person name="Lodge J.D."/>
            <person name="Laessoe T."/>
            <person name="Pedersen O."/>
            <person name="Smith M.E."/>
            <person name="Kuyper T.W."/>
            <person name="Franco-Molano E.A."/>
            <person name="Baroni T.J."/>
            <person name="Aanen D.K."/>
        </authorList>
    </citation>
    <scope>NUCLEOTIDE SEQUENCE</scope>
    <source>
        <strain evidence="3">AP01</strain>
        <tissue evidence="3">Mycelium</tissue>
    </source>
</reference>
<protein>
    <submittedName>
        <fullName evidence="3">Uncharacterized protein</fullName>
    </submittedName>
</protein>
<feature type="compositionally biased region" description="Polar residues" evidence="1">
    <location>
        <begin position="1"/>
        <end position="10"/>
    </location>
</feature>
<evidence type="ECO:0000313" key="3">
    <source>
        <dbReference type="EMBL" id="KAG5641116.1"/>
    </source>
</evidence>
<feature type="non-terminal residue" evidence="3">
    <location>
        <position position="1"/>
    </location>
</feature>
<dbReference type="OrthoDB" id="3199651at2759"/>
<accession>A0A9P7KAQ7</accession>
<evidence type="ECO:0000256" key="2">
    <source>
        <dbReference type="SAM" id="Phobius"/>
    </source>
</evidence>
<proteinExistence type="predicted"/>
<keyword evidence="2" id="KW-1133">Transmembrane helix</keyword>
<feature type="region of interest" description="Disordered" evidence="1">
    <location>
        <begin position="1"/>
        <end position="20"/>
    </location>
</feature>
<dbReference type="EMBL" id="JABCKV010000386">
    <property type="protein sequence ID" value="KAG5641116.1"/>
    <property type="molecule type" value="Genomic_DNA"/>
</dbReference>
<dbReference type="AlphaFoldDB" id="A0A9P7KAQ7"/>
<organism evidence="3 4">
    <name type="scientific">Asterophora parasitica</name>
    <dbReference type="NCBI Taxonomy" id="117018"/>
    <lineage>
        <taxon>Eukaryota</taxon>
        <taxon>Fungi</taxon>
        <taxon>Dikarya</taxon>
        <taxon>Basidiomycota</taxon>
        <taxon>Agaricomycotina</taxon>
        <taxon>Agaricomycetes</taxon>
        <taxon>Agaricomycetidae</taxon>
        <taxon>Agaricales</taxon>
        <taxon>Tricholomatineae</taxon>
        <taxon>Lyophyllaceae</taxon>
        <taxon>Asterophora</taxon>
    </lineage>
</organism>
<keyword evidence="2" id="KW-0472">Membrane</keyword>
<reference evidence="3" key="1">
    <citation type="submission" date="2020-07" db="EMBL/GenBank/DDBJ databases">
        <authorList>
            <person name="Nieuwenhuis M."/>
            <person name="Van De Peppel L.J.J."/>
        </authorList>
    </citation>
    <scope>NUCLEOTIDE SEQUENCE</scope>
    <source>
        <strain evidence="3">AP01</strain>
        <tissue evidence="3">Mycelium</tissue>
    </source>
</reference>
<evidence type="ECO:0000256" key="1">
    <source>
        <dbReference type="SAM" id="MobiDB-lite"/>
    </source>
</evidence>
<feature type="transmembrane region" description="Helical" evidence="2">
    <location>
        <begin position="65"/>
        <end position="82"/>
    </location>
</feature>
<keyword evidence="4" id="KW-1185">Reference proteome</keyword>
<name>A0A9P7KAQ7_9AGAR</name>
<feature type="region of interest" description="Disordered" evidence="1">
    <location>
        <begin position="27"/>
        <end position="53"/>
    </location>
</feature>
<feature type="region of interest" description="Disordered" evidence="1">
    <location>
        <begin position="114"/>
        <end position="134"/>
    </location>
</feature>